<comment type="cofactor">
    <cofactor evidence="2">
        <name>Fe(2+)</name>
        <dbReference type="ChEBI" id="CHEBI:29033"/>
    </cofactor>
    <text evidence="2">Binds 1 Fe(2+) ion.</text>
</comment>
<comment type="function">
    <text evidence="2">Removes the formyl group from the N-terminal Met of newly synthesized proteins. Requires at least a dipeptide for an efficient rate of reaction. N-terminal L-methionine is a prerequisite for activity but the enzyme has broad specificity at other positions.</text>
</comment>
<dbReference type="EC" id="3.5.1.88" evidence="2"/>
<dbReference type="RefSeq" id="WP_284377142.1">
    <property type="nucleotide sequence ID" value="NZ_BSNN01000002.1"/>
</dbReference>
<dbReference type="NCBIfam" id="TIGR00079">
    <property type="entry name" value="pept_deformyl"/>
    <property type="match status" value="1"/>
</dbReference>
<dbReference type="NCBIfam" id="NF001159">
    <property type="entry name" value="PRK00150.1-3"/>
    <property type="match status" value="1"/>
</dbReference>
<keyword evidence="2" id="KW-0479">Metal-binding</keyword>
<sequence>MSILPIILHPDPRLKKTCDPVETVSKELRQLADSMLETMYDAPGVGLAAPQIGTLNRLFVMDCGDKEVRDEPTVLINPEITWVSEELNTHNEGCLSLPDLFEDIERPKEVRIKFLDIDGTPREEQYDGLWATCAQHELDHLNGVLFIDHLSRIKRSMMTKKMVKYKKEVARG</sequence>
<dbReference type="Pfam" id="PF01327">
    <property type="entry name" value="Pep_deformylase"/>
    <property type="match status" value="1"/>
</dbReference>
<feature type="binding site" evidence="2">
    <location>
        <position position="140"/>
    </location>
    <ligand>
        <name>Fe cation</name>
        <dbReference type="ChEBI" id="CHEBI:24875"/>
    </ligand>
</feature>
<name>A0ABQ5VV97_9RHOB</name>
<dbReference type="HAMAP" id="MF_00163">
    <property type="entry name" value="Pep_deformylase"/>
    <property type="match status" value="1"/>
</dbReference>
<evidence type="ECO:0000313" key="3">
    <source>
        <dbReference type="EMBL" id="GLQ35059.1"/>
    </source>
</evidence>
<evidence type="ECO:0000313" key="4">
    <source>
        <dbReference type="Proteomes" id="UP001156694"/>
    </source>
</evidence>
<feature type="binding site" evidence="2">
    <location>
        <position position="136"/>
    </location>
    <ligand>
        <name>Fe cation</name>
        <dbReference type="ChEBI" id="CHEBI:24875"/>
    </ligand>
</feature>
<keyword evidence="2" id="KW-0408">Iron</keyword>
<keyword evidence="2" id="KW-0648">Protein biosynthesis</keyword>
<dbReference type="CDD" id="cd00487">
    <property type="entry name" value="Pep_deformylase"/>
    <property type="match status" value="1"/>
</dbReference>
<accession>A0ABQ5VV97</accession>
<comment type="caution">
    <text evidence="3">The sequence shown here is derived from an EMBL/GenBank/DDBJ whole genome shotgun (WGS) entry which is preliminary data.</text>
</comment>
<dbReference type="PANTHER" id="PTHR10458">
    <property type="entry name" value="PEPTIDE DEFORMYLASE"/>
    <property type="match status" value="1"/>
</dbReference>
<gene>
    <name evidence="3" type="primary">def_2</name>
    <name evidence="2" type="synonym">def</name>
    <name evidence="3" type="ORF">GCM10007939_13420</name>
</gene>
<keyword evidence="4" id="KW-1185">Reference proteome</keyword>
<proteinExistence type="inferred from homology"/>
<evidence type="ECO:0000256" key="2">
    <source>
        <dbReference type="HAMAP-Rule" id="MF_00163"/>
    </source>
</evidence>
<dbReference type="Gene3D" id="3.90.45.10">
    <property type="entry name" value="Peptide deformylase"/>
    <property type="match status" value="1"/>
</dbReference>
<feature type="binding site" evidence="2">
    <location>
        <position position="94"/>
    </location>
    <ligand>
        <name>Fe cation</name>
        <dbReference type="ChEBI" id="CHEBI:24875"/>
    </ligand>
</feature>
<dbReference type="SUPFAM" id="SSF56420">
    <property type="entry name" value="Peptide deformylase"/>
    <property type="match status" value="1"/>
</dbReference>
<protein>
    <recommendedName>
        <fullName evidence="2">Peptide deformylase</fullName>
        <shortName evidence="2">PDF</shortName>
        <ecNumber evidence="2">3.5.1.88</ecNumber>
    </recommendedName>
    <alternativeName>
        <fullName evidence="2">Polypeptide deformylase</fullName>
    </alternativeName>
</protein>
<feature type="active site" evidence="2">
    <location>
        <position position="137"/>
    </location>
</feature>
<comment type="similarity">
    <text evidence="1 2">Belongs to the polypeptide deformylase family.</text>
</comment>
<evidence type="ECO:0000256" key="1">
    <source>
        <dbReference type="ARBA" id="ARBA00010759"/>
    </source>
</evidence>
<dbReference type="PRINTS" id="PR01576">
    <property type="entry name" value="PDEFORMYLASE"/>
</dbReference>
<dbReference type="InterPro" id="IPR023635">
    <property type="entry name" value="Peptide_deformylase"/>
</dbReference>
<dbReference type="PANTHER" id="PTHR10458:SF22">
    <property type="entry name" value="PEPTIDE DEFORMYLASE"/>
    <property type="match status" value="1"/>
</dbReference>
<organism evidence="3 4">
    <name type="scientific">Amylibacter marinus</name>
    <dbReference type="NCBI Taxonomy" id="1475483"/>
    <lineage>
        <taxon>Bacteria</taxon>
        <taxon>Pseudomonadati</taxon>
        <taxon>Pseudomonadota</taxon>
        <taxon>Alphaproteobacteria</taxon>
        <taxon>Rhodobacterales</taxon>
        <taxon>Paracoccaceae</taxon>
        <taxon>Amylibacter</taxon>
    </lineage>
</organism>
<reference evidence="4" key="1">
    <citation type="journal article" date="2019" name="Int. J. Syst. Evol. Microbiol.">
        <title>The Global Catalogue of Microorganisms (GCM) 10K type strain sequencing project: providing services to taxonomists for standard genome sequencing and annotation.</title>
        <authorList>
            <consortium name="The Broad Institute Genomics Platform"/>
            <consortium name="The Broad Institute Genome Sequencing Center for Infectious Disease"/>
            <person name="Wu L."/>
            <person name="Ma J."/>
        </authorList>
    </citation>
    <scope>NUCLEOTIDE SEQUENCE [LARGE SCALE GENOMIC DNA]</scope>
    <source>
        <strain evidence="4">NBRC 110140</strain>
    </source>
</reference>
<dbReference type="EMBL" id="BSNN01000002">
    <property type="protein sequence ID" value="GLQ35059.1"/>
    <property type="molecule type" value="Genomic_DNA"/>
</dbReference>
<dbReference type="InterPro" id="IPR036821">
    <property type="entry name" value="Peptide_deformylase_sf"/>
</dbReference>
<dbReference type="PIRSF" id="PIRSF004749">
    <property type="entry name" value="Pep_def"/>
    <property type="match status" value="1"/>
</dbReference>
<comment type="catalytic activity">
    <reaction evidence="2">
        <text>N-terminal N-formyl-L-methionyl-[peptide] + H2O = N-terminal L-methionyl-[peptide] + formate</text>
        <dbReference type="Rhea" id="RHEA:24420"/>
        <dbReference type="Rhea" id="RHEA-COMP:10639"/>
        <dbReference type="Rhea" id="RHEA-COMP:10640"/>
        <dbReference type="ChEBI" id="CHEBI:15377"/>
        <dbReference type="ChEBI" id="CHEBI:15740"/>
        <dbReference type="ChEBI" id="CHEBI:49298"/>
        <dbReference type="ChEBI" id="CHEBI:64731"/>
        <dbReference type="EC" id="3.5.1.88"/>
    </reaction>
</comment>
<keyword evidence="2" id="KW-0378">Hydrolase</keyword>
<dbReference type="Proteomes" id="UP001156694">
    <property type="component" value="Unassembled WGS sequence"/>
</dbReference>